<gene>
    <name evidence="2" type="ORF">bsdcttw_39280</name>
</gene>
<sequence>MREYEEIDQEDNKGTDNADNVSISGAFAGNAASLQCIYASGG</sequence>
<dbReference type="KEGG" id="acht:bsdcttw_39280"/>
<feature type="compositionally biased region" description="Basic and acidic residues" evidence="1">
    <location>
        <begin position="1"/>
        <end position="16"/>
    </location>
</feature>
<organism evidence="2 3">
    <name type="scientific">Anaerocolumna chitinilytica</name>
    <dbReference type="NCBI Taxonomy" id="1727145"/>
    <lineage>
        <taxon>Bacteria</taxon>
        <taxon>Bacillati</taxon>
        <taxon>Bacillota</taxon>
        <taxon>Clostridia</taxon>
        <taxon>Lachnospirales</taxon>
        <taxon>Lachnospiraceae</taxon>
        <taxon>Anaerocolumna</taxon>
    </lineage>
</organism>
<evidence type="ECO:0000313" key="3">
    <source>
        <dbReference type="Proteomes" id="UP000515703"/>
    </source>
</evidence>
<dbReference type="Proteomes" id="UP000515703">
    <property type="component" value="Chromosome"/>
</dbReference>
<dbReference type="EMBL" id="AP023368">
    <property type="protein sequence ID" value="BCK00888.1"/>
    <property type="molecule type" value="Genomic_DNA"/>
</dbReference>
<evidence type="ECO:0000313" key="2">
    <source>
        <dbReference type="EMBL" id="BCK00888.1"/>
    </source>
</evidence>
<reference evidence="2 3" key="2">
    <citation type="submission" date="2020-08" db="EMBL/GenBank/DDBJ databases">
        <authorList>
            <person name="Ueki A."/>
            <person name="Tonouchi A."/>
        </authorList>
    </citation>
    <scope>NUCLEOTIDE SEQUENCE [LARGE SCALE GENOMIC DNA]</scope>
    <source>
        <strain evidence="2 3">CTTW</strain>
    </source>
</reference>
<dbReference type="AlphaFoldDB" id="A0A7I8DT47"/>
<reference evidence="2 3" key="1">
    <citation type="submission" date="2020-08" db="EMBL/GenBank/DDBJ databases">
        <title>Draft genome sequencing of an Anaerocolumna strain isolated from anoxic soil subjected to BSD treatment.</title>
        <authorList>
            <person name="Uek A."/>
            <person name="Tonouchi A."/>
        </authorList>
    </citation>
    <scope>NUCLEOTIDE SEQUENCE [LARGE SCALE GENOMIC DNA]</scope>
    <source>
        <strain evidence="2 3">CTTW</strain>
    </source>
</reference>
<evidence type="ECO:0000256" key="1">
    <source>
        <dbReference type="SAM" id="MobiDB-lite"/>
    </source>
</evidence>
<protein>
    <submittedName>
        <fullName evidence="2">Uncharacterized protein</fullName>
    </submittedName>
</protein>
<keyword evidence="3" id="KW-1185">Reference proteome</keyword>
<feature type="region of interest" description="Disordered" evidence="1">
    <location>
        <begin position="1"/>
        <end position="21"/>
    </location>
</feature>
<proteinExistence type="predicted"/>
<name>A0A7I8DT47_9FIRM</name>
<accession>A0A7I8DT47</accession>